<dbReference type="InterPro" id="IPR027417">
    <property type="entry name" value="P-loop_NTPase"/>
</dbReference>
<dbReference type="PROSITE" id="PS51192">
    <property type="entry name" value="HELICASE_ATP_BIND_1"/>
    <property type="match status" value="1"/>
</dbReference>
<sequence length="792" mass="87907">MEPFMQHKRNHGDGLFAYYKPTSTPTATREVLMKKCDRLLHEKFGHSDYKGKQKEIIEAAISGLDVFVLAPTGMGKSLCFQLPSIASECGLSVVVSPLLALMKNQVASLRDKGIAAVSLTSDTGKKDKTKIFADLSSPRPRIRLLYTTPERLCTQNVMQLLAMVYKHGFLNRLVVDEAHCISEWGHDFREEYRKLGTFRDNFPRVPVMALTATATDNVRDDILCSLKMVEDRLYTAIHPANRANLFYEIRYTSGQDSLARKSDIFEFINTLYKRRGRPSSGIIYCRLRNMCDELSHFLRAKGLKASSYHRGIKSSELDETLKQWQAGGAEKGNVDVVCATIAFGMGIDKGDVRYIIHYDLPKSFEGYYQETGRAGRDGLPSRCVLYYTREDALRVRGLLSRSHAKRQDTARMIGAPEPSQRTGDSFQGLVDYAEDTTTCRHVLICKYLGETIDTADEGLMKSLCDKMCDVCRYPGKVRQRKANLSSVDTSAWMDDGYEDEDELADYFQFPADQAAPEVEESRSPTSHNISINTDAGPVGFQSAKRACGGGEVLPDSKRMKHSVPKPPAPLVTRAYSSASSLKKPFKVPFKTPFKASSETANADLQPCNVDNGGAGGSLAQKDKDLADSDDVQIAEEHRGSNDSNIESLSQPTDQPPLPEVAVELEANFSQKIPLPVRMKAFGSIRKALYQVLSDGSCCNKFQGSALPTNTEARVSVLANAAKAIEFCAQTMSATRSGYDDRVNQKLHAIRRLGAVTDKADGDEDEDEDEDETDVVLAVKEALDEWITRQVRE</sequence>
<dbReference type="CDD" id="cd17920">
    <property type="entry name" value="DEXHc_RecQ"/>
    <property type="match status" value="1"/>
</dbReference>
<evidence type="ECO:0000256" key="3">
    <source>
        <dbReference type="ARBA" id="ARBA00022801"/>
    </source>
</evidence>
<dbReference type="FunFam" id="3.40.50.300:FF:001389">
    <property type="entry name" value="ATP-dependent DNA helicase RecQ"/>
    <property type="match status" value="1"/>
</dbReference>
<name>A0A0C3PC41_PISTI</name>
<dbReference type="NCBIfam" id="TIGR00614">
    <property type="entry name" value="recQ_fam"/>
    <property type="match status" value="1"/>
</dbReference>
<feature type="domain" description="Helicase ATP-binding" evidence="9">
    <location>
        <begin position="57"/>
        <end position="232"/>
    </location>
</feature>
<evidence type="ECO:0000256" key="7">
    <source>
        <dbReference type="RuleBase" id="RU364117"/>
    </source>
</evidence>
<feature type="domain" description="Helicase C-terminal" evidence="10">
    <location>
        <begin position="263"/>
        <end position="417"/>
    </location>
</feature>
<dbReference type="CDD" id="cd18794">
    <property type="entry name" value="SF2_C_RecQ"/>
    <property type="match status" value="1"/>
</dbReference>
<keyword evidence="12" id="KW-1185">Reference proteome</keyword>
<evidence type="ECO:0000259" key="10">
    <source>
        <dbReference type="PROSITE" id="PS51194"/>
    </source>
</evidence>
<reference evidence="11 12" key="1">
    <citation type="submission" date="2014-04" db="EMBL/GenBank/DDBJ databases">
        <authorList>
            <consortium name="DOE Joint Genome Institute"/>
            <person name="Kuo A."/>
            <person name="Kohler A."/>
            <person name="Costa M.D."/>
            <person name="Nagy L.G."/>
            <person name="Floudas D."/>
            <person name="Copeland A."/>
            <person name="Barry K.W."/>
            <person name="Cichocki N."/>
            <person name="Veneault-Fourrey C."/>
            <person name="LaButti K."/>
            <person name="Lindquist E.A."/>
            <person name="Lipzen A."/>
            <person name="Lundell T."/>
            <person name="Morin E."/>
            <person name="Murat C."/>
            <person name="Sun H."/>
            <person name="Tunlid A."/>
            <person name="Henrissat B."/>
            <person name="Grigoriev I.V."/>
            <person name="Hibbett D.S."/>
            <person name="Martin F."/>
            <person name="Nordberg H.P."/>
            <person name="Cantor M.N."/>
            <person name="Hua S.X."/>
        </authorList>
    </citation>
    <scope>NUCLEOTIDE SEQUENCE [LARGE SCALE GENOMIC DNA]</scope>
    <source>
        <strain evidence="11 12">Marx 270</strain>
    </source>
</reference>
<dbReference type="Pfam" id="PF16124">
    <property type="entry name" value="RecQ_Zn_bind"/>
    <property type="match status" value="1"/>
</dbReference>
<organism evidence="11 12">
    <name type="scientific">Pisolithus tinctorius Marx 270</name>
    <dbReference type="NCBI Taxonomy" id="870435"/>
    <lineage>
        <taxon>Eukaryota</taxon>
        <taxon>Fungi</taxon>
        <taxon>Dikarya</taxon>
        <taxon>Basidiomycota</taxon>
        <taxon>Agaricomycotina</taxon>
        <taxon>Agaricomycetes</taxon>
        <taxon>Agaricomycetidae</taxon>
        <taxon>Boletales</taxon>
        <taxon>Sclerodermatineae</taxon>
        <taxon>Pisolithaceae</taxon>
        <taxon>Pisolithus</taxon>
    </lineage>
</organism>
<dbReference type="SMART" id="SM00490">
    <property type="entry name" value="HELICc"/>
    <property type="match status" value="1"/>
</dbReference>
<dbReference type="GO" id="GO:0009378">
    <property type="term" value="F:four-way junction helicase activity"/>
    <property type="evidence" value="ECO:0007669"/>
    <property type="project" value="TreeGrafter"/>
</dbReference>
<dbReference type="InterPro" id="IPR032284">
    <property type="entry name" value="RecQ_Zn-bd"/>
</dbReference>
<dbReference type="PANTHER" id="PTHR13710:SF152">
    <property type="entry name" value="ATP-DEPENDENT DNA HELICASE Q5"/>
    <property type="match status" value="1"/>
</dbReference>
<keyword evidence="7" id="KW-0539">Nucleus</keyword>
<evidence type="ECO:0000256" key="1">
    <source>
        <dbReference type="ARBA" id="ARBA00005446"/>
    </source>
</evidence>
<dbReference type="InterPro" id="IPR004589">
    <property type="entry name" value="DNA_helicase_ATP-dep_RecQ"/>
</dbReference>
<dbReference type="GO" id="GO:0005737">
    <property type="term" value="C:cytoplasm"/>
    <property type="evidence" value="ECO:0007669"/>
    <property type="project" value="TreeGrafter"/>
</dbReference>
<dbReference type="HOGENOM" id="CLU_001103_12_0_1"/>
<dbReference type="STRING" id="870435.A0A0C3PC41"/>
<dbReference type="Proteomes" id="UP000054217">
    <property type="component" value="Unassembled WGS sequence"/>
</dbReference>
<accession>A0A0C3PC41</accession>
<evidence type="ECO:0000313" key="12">
    <source>
        <dbReference type="Proteomes" id="UP000054217"/>
    </source>
</evidence>
<dbReference type="InterPro" id="IPR011545">
    <property type="entry name" value="DEAD/DEAH_box_helicase_dom"/>
</dbReference>
<comment type="catalytic activity">
    <reaction evidence="7">
        <text>ATP + H2O = ADP + phosphate + H(+)</text>
        <dbReference type="Rhea" id="RHEA:13065"/>
        <dbReference type="ChEBI" id="CHEBI:15377"/>
        <dbReference type="ChEBI" id="CHEBI:15378"/>
        <dbReference type="ChEBI" id="CHEBI:30616"/>
        <dbReference type="ChEBI" id="CHEBI:43474"/>
        <dbReference type="ChEBI" id="CHEBI:456216"/>
    </reaction>
</comment>
<evidence type="ECO:0000256" key="5">
    <source>
        <dbReference type="ARBA" id="ARBA00022840"/>
    </source>
</evidence>
<evidence type="ECO:0000256" key="6">
    <source>
        <dbReference type="ARBA" id="ARBA00034617"/>
    </source>
</evidence>
<dbReference type="InParanoid" id="A0A0C3PC41"/>
<evidence type="ECO:0000259" key="9">
    <source>
        <dbReference type="PROSITE" id="PS51192"/>
    </source>
</evidence>
<comment type="subcellular location">
    <subcellularLocation>
        <location evidence="7">Nucleus</location>
    </subcellularLocation>
</comment>
<dbReference type="SMART" id="SM00487">
    <property type="entry name" value="DEXDc"/>
    <property type="match status" value="1"/>
</dbReference>
<dbReference type="InterPro" id="IPR001650">
    <property type="entry name" value="Helicase_C-like"/>
</dbReference>
<comment type="catalytic activity">
    <reaction evidence="6 7">
        <text>Couples ATP hydrolysis with the unwinding of duplex DNA by translocating in the 3'-5' direction.</text>
        <dbReference type="EC" id="5.6.2.4"/>
    </reaction>
</comment>
<dbReference type="PROSITE" id="PS51194">
    <property type="entry name" value="HELICASE_CTER"/>
    <property type="match status" value="1"/>
</dbReference>
<dbReference type="SUPFAM" id="SSF52540">
    <property type="entry name" value="P-loop containing nucleoside triphosphate hydrolases"/>
    <property type="match status" value="1"/>
</dbReference>
<keyword evidence="5 7" id="KW-0067">ATP-binding</keyword>
<dbReference type="InterPro" id="IPR014001">
    <property type="entry name" value="Helicase_ATP-bd"/>
</dbReference>
<dbReference type="GO" id="GO:0000724">
    <property type="term" value="P:double-strand break repair via homologous recombination"/>
    <property type="evidence" value="ECO:0007669"/>
    <property type="project" value="TreeGrafter"/>
</dbReference>
<dbReference type="Gene3D" id="3.40.50.300">
    <property type="entry name" value="P-loop containing nucleotide triphosphate hydrolases"/>
    <property type="match status" value="2"/>
</dbReference>
<evidence type="ECO:0000256" key="2">
    <source>
        <dbReference type="ARBA" id="ARBA00022741"/>
    </source>
</evidence>
<dbReference type="GO" id="GO:0003676">
    <property type="term" value="F:nucleic acid binding"/>
    <property type="evidence" value="ECO:0007669"/>
    <property type="project" value="InterPro"/>
</dbReference>
<proteinExistence type="inferred from homology"/>
<dbReference type="GO" id="GO:0016887">
    <property type="term" value="F:ATP hydrolysis activity"/>
    <property type="evidence" value="ECO:0007669"/>
    <property type="project" value="RHEA"/>
</dbReference>
<dbReference type="EC" id="5.6.2.4" evidence="7"/>
<dbReference type="EMBL" id="KN831967">
    <property type="protein sequence ID" value="KIO05274.1"/>
    <property type="molecule type" value="Genomic_DNA"/>
</dbReference>
<feature type="region of interest" description="Disordered" evidence="8">
    <location>
        <begin position="549"/>
        <end position="575"/>
    </location>
</feature>
<protein>
    <recommendedName>
        <fullName evidence="7">ATP-dependent DNA helicase</fullName>
        <ecNumber evidence="7">5.6.2.4</ecNumber>
    </recommendedName>
</protein>
<keyword evidence="2 7" id="KW-0547">Nucleotide-binding</keyword>
<feature type="region of interest" description="Disordered" evidence="8">
    <location>
        <begin position="603"/>
        <end position="656"/>
    </location>
</feature>
<dbReference type="GO" id="GO:0005694">
    <property type="term" value="C:chromosome"/>
    <property type="evidence" value="ECO:0007669"/>
    <property type="project" value="TreeGrafter"/>
</dbReference>
<dbReference type="OrthoDB" id="10261556at2759"/>
<keyword evidence="4 7" id="KW-0347">Helicase</keyword>
<dbReference type="GO" id="GO:0043138">
    <property type="term" value="F:3'-5' DNA helicase activity"/>
    <property type="evidence" value="ECO:0007669"/>
    <property type="project" value="UniProtKB-EC"/>
</dbReference>
<evidence type="ECO:0000256" key="4">
    <source>
        <dbReference type="ARBA" id="ARBA00022806"/>
    </source>
</evidence>
<reference evidence="12" key="2">
    <citation type="submission" date="2015-01" db="EMBL/GenBank/DDBJ databases">
        <title>Evolutionary Origins and Diversification of the Mycorrhizal Mutualists.</title>
        <authorList>
            <consortium name="DOE Joint Genome Institute"/>
            <consortium name="Mycorrhizal Genomics Consortium"/>
            <person name="Kohler A."/>
            <person name="Kuo A."/>
            <person name="Nagy L.G."/>
            <person name="Floudas D."/>
            <person name="Copeland A."/>
            <person name="Barry K.W."/>
            <person name="Cichocki N."/>
            <person name="Veneault-Fourrey C."/>
            <person name="LaButti K."/>
            <person name="Lindquist E.A."/>
            <person name="Lipzen A."/>
            <person name="Lundell T."/>
            <person name="Morin E."/>
            <person name="Murat C."/>
            <person name="Riley R."/>
            <person name="Ohm R."/>
            <person name="Sun H."/>
            <person name="Tunlid A."/>
            <person name="Henrissat B."/>
            <person name="Grigoriev I.V."/>
            <person name="Hibbett D.S."/>
            <person name="Martin F."/>
        </authorList>
    </citation>
    <scope>NUCLEOTIDE SEQUENCE [LARGE SCALE GENOMIC DNA]</scope>
    <source>
        <strain evidence="12">Marx 270</strain>
    </source>
</reference>
<gene>
    <name evidence="11" type="ORF">M404DRAFT_999864</name>
</gene>
<dbReference type="Pfam" id="PF00270">
    <property type="entry name" value="DEAD"/>
    <property type="match status" value="1"/>
</dbReference>
<dbReference type="GO" id="GO:0005524">
    <property type="term" value="F:ATP binding"/>
    <property type="evidence" value="ECO:0007669"/>
    <property type="project" value="UniProtKB-KW"/>
</dbReference>
<comment type="similarity">
    <text evidence="1 7">Belongs to the helicase family. RecQ subfamily.</text>
</comment>
<dbReference type="PANTHER" id="PTHR13710">
    <property type="entry name" value="DNA HELICASE RECQ FAMILY MEMBER"/>
    <property type="match status" value="1"/>
</dbReference>
<evidence type="ECO:0000256" key="8">
    <source>
        <dbReference type="SAM" id="MobiDB-lite"/>
    </source>
</evidence>
<dbReference type="Pfam" id="PF00271">
    <property type="entry name" value="Helicase_C"/>
    <property type="match status" value="1"/>
</dbReference>
<evidence type="ECO:0000313" key="11">
    <source>
        <dbReference type="EMBL" id="KIO05274.1"/>
    </source>
</evidence>
<keyword evidence="3 7" id="KW-0378">Hydrolase</keyword>
<dbReference type="GO" id="GO:0005634">
    <property type="term" value="C:nucleus"/>
    <property type="evidence" value="ECO:0007669"/>
    <property type="project" value="UniProtKB-SubCell"/>
</dbReference>
<feature type="compositionally biased region" description="Polar residues" evidence="8">
    <location>
        <begin position="641"/>
        <end position="652"/>
    </location>
</feature>
<dbReference type="AlphaFoldDB" id="A0A0C3PC41"/>